<dbReference type="STRING" id="1801773.A3A03_02725"/>
<proteinExistence type="predicted"/>
<comment type="caution">
    <text evidence="1">The sequence shown here is derived from an EMBL/GenBank/DDBJ whole genome shotgun (WGS) entry which is preliminary data.</text>
</comment>
<dbReference type="Proteomes" id="UP000176629">
    <property type="component" value="Unassembled WGS sequence"/>
</dbReference>
<name>A0A1F6XL42_9BACT</name>
<gene>
    <name evidence="1" type="ORF">A3A03_02725</name>
</gene>
<sequence length="84" mass="9772">MYYVIHYVIKKYAYAKNDKQEYKKDYQAGREVFGGDVAEGAGGRAWVEGKAESHCQTGSWWTSDQRLEKVKIDRRANSCKIYLK</sequence>
<evidence type="ECO:0000313" key="2">
    <source>
        <dbReference type="Proteomes" id="UP000176629"/>
    </source>
</evidence>
<accession>A0A1F6XL42</accession>
<evidence type="ECO:0000313" key="1">
    <source>
        <dbReference type="EMBL" id="OGI94772.1"/>
    </source>
</evidence>
<protein>
    <submittedName>
        <fullName evidence="1">Uncharacterized protein</fullName>
    </submittedName>
</protein>
<organism evidence="1 2">
    <name type="scientific">Candidatus Nomurabacteria bacterium RIFCSPLOWO2_01_FULL_40_18</name>
    <dbReference type="NCBI Taxonomy" id="1801773"/>
    <lineage>
        <taxon>Bacteria</taxon>
        <taxon>Candidatus Nomuraibacteriota</taxon>
    </lineage>
</organism>
<dbReference type="AlphaFoldDB" id="A0A1F6XL42"/>
<reference evidence="1 2" key="1">
    <citation type="journal article" date="2016" name="Nat. Commun.">
        <title>Thousands of microbial genomes shed light on interconnected biogeochemical processes in an aquifer system.</title>
        <authorList>
            <person name="Anantharaman K."/>
            <person name="Brown C.T."/>
            <person name="Hug L.A."/>
            <person name="Sharon I."/>
            <person name="Castelle C.J."/>
            <person name="Probst A.J."/>
            <person name="Thomas B.C."/>
            <person name="Singh A."/>
            <person name="Wilkins M.J."/>
            <person name="Karaoz U."/>
            <person name="Brodie E.L."/>
            <person name="Williams K.H."/>
            <person name="Hubbard S.S."/>
            <person name="Banfield J.F."/>
        </authorList>
    </citation>
    <scope>NUCLEOTIDE SEQUENCE [LARGE SCALE GENOMIC DNA]</scope>
</reference>
<dbReference type="EMBL" id="MFUX01000011">
    <property type="protein sequence ID" value="OGI94772.1"/>
    <property type="molecule type" value="Genomic_DNA"/>
</dbReference>